<evidence type="ECO:0000313" key="1">
    <source>
        <dbReference type="EMBL" id="MDT7042132.1"/>
    </source>
</evidence>
<reference evidence="1 2" key="1">
    <citation type="journal article" date="2023" name="ISME J.">
        <title>Cultivation and genomic characterization of novel and ubiquitous marine nitrite-oxidizing bacteria from the Nitrospirales.</title>
        <authorList>
            <person name="Mueller A.J."/>
            <person name="Daebeler A."/>
            <person name="Herbold C.W."/>
            <person name="Kirkegaard R.H."/>
            <person name="Daims H."/>
        </authorList>
    </citation>
    <scope>NUCLEOTIDE SEQUENCE [LARGE SCALE GENOMIC DNA]</scope>
    <source>
        <strain evidence="1 2">EB</strain>
    </source>
</reference>
<organism evidence="1 2">
    <name type="scientific">Candidatus Nitronereus thalassa</name>
    <dbReference type="NCBI Taxonomy" id="3020898"/>
    <lineage>
        <taxon>Bacteria</taxon>
        <taxon>Pseudomonadati</taxon>
        <taxon>Nitrospirota</taxon>
        <taxon>Nitrospiria</taxon>
        <taxon>Nitrospirales</taxon>
        <taxon>Nitrospiraceae</taxon>
        <taxon>Candidatus Nitronereus</taxon>
    </lineage>
</organism>
<comment type="caution">
    <text evidence="1">The sequence shown here is derived from an EMBL/GenBank/DDBJ whole genome shotgun (WGS) entry which is preliminary data.</text>
</comment>
<dbReference type="Proteomes" id="UP001250932">
    <property type="component" value="Unassembled WGS sequence"/>
</dbReference>
<protein>
    <submittedName>
        <fullName evidence="1">Uncharacterized protein</fullName>
    </submittedName>
</protein>
<dbReference type="RefSeq" id="WP_313832494.1">
    <property type="nucleotide sequence ID" value="NZ_JAQOUE010000001.1"/>
</dbReference>
<sequence length="63" mass="7041">MNTTSRSTRPLTYDEKKAAEAAFRGSAFDPSWSEGALKIYEGLRLAMARRKQQGAAEFDVSRN</sequence>
<proteinExistence type="predicted"/>
<dbReference type="EMBL" id="JAQOUE010000001">
    <property type="protein sequence ID" value="MDT7042132.1"/>
    <property type="molecule type" value="Genomic_DNA"/>
</dbReference>
<keyword evidence="2" id="KW-1185">Reference proteome</keyword>
<name>A0ABU3K6T2_9BACT</name>
<evidence type="ECO:0000313" key="2">
    <source>
        <dbReference type="Proteomes" id="UP001250932"/>
    </source>
</evidence>
<accession>A0ABU3K6T2</accession>
<gene>
    <name evidence="1" type="ORF">PPG34_07185</name>
</gene>